<dbReference type="EMBL" id="DUGC01000090">
    <property type="protein sequence ID" value="HIH10133.1"/>
    <property type="molecule type" value="Genomic_DNA"/>
</dbReference>
<comment type="caution">
    <text evidence="1">The sequence shown here is derived from an EMBL/GenBank/DDBJ whole genome shotgun (WGS) entry which is preliminary data.</text>
</comment>
<dbReference type="SUPFAM" id="SSF52540">
    <property type="entry name" value="P-loop containing nucleoside triphosphate hydrolases"/>
    <property type="match status" value="1"/>
</dbReference>
<dbReference type="CDD" id="cd01127">
    <property type="entry name" value="TrwB_TraG_TraD_VirD4"/>
    <property type="match status" value="1"/>
</dbReference>
<dbReference type="Gene3D" id="1.10.8.730">
    <property type="match status" value="1"/>
</dbReference>
<dbReference type="Proteomes" id="UP000565078">
    <property type="component" value="Unassembled WGS sequence"/>
</dbReference>
<protein>
    <submittedName>
        <fullName evidence="1">DUF87 domain-containing protein</fullName>
    </submittedName>
</protein>
<gene>
    <name evidence="1" type="ORF">HA254_05715</name>
</gene>
<evidence type="ECO:0000313" key="2">
    <source>
        <dbReference type="Proteomes" id="UP000565078"/>
    </source>
</evidence>
<dbReference type="Pfam" id="PF12846">
    <property type="entry name" value="AAA_10"/>
    <property type="match status" value="1"/>
</dbReference>
<dbReference type="PANTHER" id="PTHR30121">
    <property type="entry name" value="UNCHARACTERIZED PROTEIN YJGR-RELATED"/>
    <property type="match status" value="1"/>
</dbReference>
<dbReference type="InterPro" id="IPR051162">
    <property type="entry name" value="T4SS_component"/>
</dbReference>
<evidence type="ECO:0000313" key="1">
    <source>
        <dbReference type="EMBL" id="HIH10133.1"/>
    </source>
</evidence>
<accession>A0A7J4IX54</accession>
<reference evidence="2" key="1">
    <citation type="journal article" date="2020" name="bioRxiv">
        <title>A rank-normalized archaeal taxonomy based on genome phylogeny resolves widespread incomplete and uneven classifications.</title>
        <authorList>
            <person name="Rinke C."/>
            <person name="Chuvochina M."/>
            <person name="Mussig A.J."/>
            <person name="Chaumeil P.-A."/>
            <person name="Waite D.W."/>
            <person name="Whitman W.B."/>
            <person name="Parks D.H."/>
            <person name="Hugenholtz P."/>
        </authorList>
    </citation>
    <scope>NUCLEOTIDE SEQUENCE [LARGE SCALE GENOMIC DNA]</scope>
</reference>
<dbReference type="InterPro" id="IPR027417">
    <property type="entry name" value="P-loop_NTPase"/>
</dbReference>
<name>A0A7J4IX54_9ARCH</name>
<organism evidence="1 2">
    <name type="scientific">Candidatus Iainarchaeum sp</name>
    <dbReference type="NCBI Taxonomy" id="3101447"/>
    <lineage>
        <taxon>Archaea</taxon>
        <taxon>Candidatus Iainarchaeota</taxon>
        <taxon>Candidatus Iainarchaeia</taxon>
        <taxon>Candidatus Iainarchaeales</taxon>
        <taxon>Candidatus Iainarchaeaceae</taxon>
        <taxon>Candidatus Iainarchaeum</taxon>
    </lineage>
</organism>
<dbReference type="Gene3D" id="3.40.50.300">
    <property type="entry name" value="P-loop containing nucleotide triphosphate hydrolases"/>
    <property type="match status" value="1"/>
</dbReference>
<dbReference type="AlphaFoldDB" id="A0A7J4IX54"/>
<sequence>MDLFSLSNYNGLILGTSGGGKSFAAKLIIMRSLLAGIRAIIIDPQGEYCGIAKAFGGQIIYIKRGCRETINPLELSGESPAERILWAQTLFSLMLGGLTGGQGEIITRALEAAYESKGVLNSDQQSWQLETPTLSAVLEIIAKWRKRGSNEERQACSFLYSRLWPHIHGSFMGNKTNVNLDKQVVCFSIAQMPDWMKPAAMFVIMEHVHKRMQTDKERKMLIIDEAWSLLRHEEHSAHIFELVKTARKFNLSVMLITQEAEDLLCTPAGKAVIANTAWKLLCRQDSAVIGGMREKFALSVQEQSFLLTAAPGEGLLFAMNERIPLKIIACEQEYALATTNPNETAGEKKQGWQNAK</sequence>
<dbReference type="PANTHER" id="PTHR30121:SF6">
    <property type="entry name" value="SLR6007 PROTEIN"/>
    <property type="match status" value="1"/>
</dbReference>
<proteinExistence type="predicted"/>